<evidence type="ECO:0000259" key="7">
    <source>
        <dbReference type="SMART" id="SM00829"/>
    </source>
</evidence>
<feature type="domain" description="Enoyl reductase (ER)" evidence="7">
    <location>
        <begin position="18"/>
        <end position="372"/>
    </location>
</feature>
<dbReference type="Pfam" id="PF00107">
    <property type="entry name" value="ADH_zinc_N"/>
    <property type="match status" value="1"/>
</dbReference>
<accession>A0A521FJQ7</accession>
<evidence type="ECO:0000256" key="1">
    <source>
        <dbReference type="ARBA" id="ARBA00001947"/>
    </source>
</evidence>
<dbReference type="EMBL" id="FXTO01000032">
    <property type="protein sequence ID" value="SMO96395.1"/>
    <property type="molecule type" value="Genomic_DNA"/>
</dbReference>
<dbReference type="InterPro" id="IPR002328">
    <property type="entry name" value="ADH_Zn_CS"/>
</dbReference>
<keyword evidence="9" id="KW-1185">Reference proteome</keyword>
<dbReference type="CDD" id="cd08281">
    <property type="entry name" value="liver_ADH_like1"/>
    <property type="match status" value="1"/>
</dbReference>
<evidence type="ECO:0000256" key="4">
    <source>
        <dbReference type="ARBA" id="ARBA00023002"/>
    </source>
</evidence>
<dbReference type="FunFam" id="3.40.50.720:FF:000003">
    <property type="entry name" value="S-(hydroxymethyl)glutathione dehydrogenase"/>
    <property type="match status" value="1"/>
</dbReference>
<dbReference type="SUPFAM" id="SSF50129">
    <property type="entry name" value="GroES-like"/>
    <property type="match status" value="2"/>
</dbReference>
<dbReference type="Gene3D" id="3.40.50.720">
    <property type="entry name" value="NAD(P)-binding Rossmann-like Domain"/>
    <property type="match status" value="1"/>
</dbReference>
<keyword evidence="4" id="KW-0560">Oxidoreductase</keyword>
<dbReference type="InterPro" id="IPR011032">
    <property type="entry name" value="GroES-like_sf"/>
</dbReference>
<dbReference type="Proteomes" id="UP000316030">
    <property type="component" value="Unassembled WGS sequence"/>
</dbReference>
<keyword evidence="2 6" id="KW-0479">Metal-binding</keyword>
<proteinExistence type="inferred from homology"/>
<evidence type="ECO:0000256" key="2">
    <source>
        <dbReference type="ARBA" id="ARBA00022723"/>
    </source>
</evidence>
<reference evidence="8 9" key="1">
    <citation type="submission" date="2017-05" db="EMBL/GenBank/DDBJ databases">
        <authorList>
            <person name="Varghese N."/>
            <person name="Submissions S."/>
        </authorList>
    </citation>
    <scope>NUCLEOTIDE SEQUENCE [LARGE SCALE GENOMIC DNA]</scope>
    <source>
        <strain evidence="8 9">DSM 29506</strain>
    </source>
</reference>
<comment type="cofactor">
    <cofactor evidence="1 6">
        <name>Zn(2+)</name>
        <dbReference type="ChEBI" id="CHEBI:29105"/>
    </cofactor>
</comment>
<dbReference type="RefSeq" id="WP_142494581.1">
    <property type="nucleotide sequence ID" value="NZ_FXTO01000032.1"/>
</dbReference>
<evidence type="ECO:0000313" key="9">
    <source>
        <dbReference type="Proteomes" id="UP000316030"/>
    </source>
</evidence>
<dbReference type="Gene3D" id="3.90.180.10">
    <property type="entry name" value="Medium-chain alcohol dehydrogenases, catalytic domain"/>
    <property type="match status" value="1"/>
</dbReference>
<dbReference type="InterPro" id="IPR036291">
    <property type="entry name" value="NAD(P)-bd_dom_sf"/>
</dbReference>
<keyword evidence="5" id="KW-0520">NAD</keyword>
<dbReference type="SUPFAM" id="SSF51735">
    <property type="entry name" value="NAD(P)-binding Rossmann-fold domains"/>
    <property type="match status" value="1"/>
</dbReference>
<dbReference type="InterPro" id="IPR013149">
    <property type="entry name" value="ADH-like_C"/>
</dbReference>
<dbReference type="GO" id="GO:0046294">
    <property type="term" value="P:formaldehyde catabolic process"/>
    <property type="evidence" value="ECO:0007669"/>
    <property type="project" value="TreeGrafter"/>
</dbReference>
<keyword evidence="3 6" id="KW-0862">Zinc</keyword>
<dbReference type="SMART" id="SM00829">
    <property type="entry name" value="PKS_ER"/>
    <property type="match status" value="1"/>
</dbReference>
<evidence type="ECO:0000256" key="3">
    <source>
        <dbReference type="ARBA" id="ARBA00022833"/>
    </source>
</evidence>
<dbReference type="Pfam" id="PF08240">
    <property type="entry name" value="ADH_N"/>
    <property type="match status" value="1"/>
</dbReference>
<organism evidence="8 9">
    <name type="scientific">Thalassovita litoralis</name>
    <dbReference type="NCBI Taxonomy" id="1010611"/>
    <lineage>
        <taxon>Bacteria</taxon>
        <taxon>Pseudomonadati</taxon>
        <taxon>Pseudomonadota</taxon>
        <taxon>Alphaproteobacteria</taxon>
        <taxon>Rhodobacterales</taxon>
        <taxon>Roseobacteraceae</taxon>
        <taxon>Thalassovita</taxon>
    </lineage>
</organism>
<protein>
    <submittedName>
        <fullName evidence="8">Alcohol dehydrogenase</fullName>
    </submittedName>
</protein>
<dbReference type="InterPro" id="IPR020843">
    <property type="entry name" value="ER"/>
</dbReference>
<name>A0A521FJQ7_9RHOB</name>
<dbReference type="GO" id="GO:0008270">
    <property type="term" value="F:zinc ion binding"/>
    <property type="evidence" value="ECO:0007669"/>
    <property type="project" value="InterPro"/>
</dbReference>
<dbReference type="PROSITE" id="PS00059">
    <property type="entry name" value="ADH_ZINC"/>
    <property type="match status" value="1"/>
</dbReference>
<evidence type="ECO:0000256" key="5">
    <source>
        <dbReference type="ARBA" id="ARBA00023027"/>
    </source>
</evidence>
<dbReference type="GO" id="GO:0005829">
    <property type="term" value="C:cytosol"/>
    <property type="evidence" value="ECO:0007669"/>
    <property type="project" value="TreeGrafter"/>
</dbReference>
<dbReference type="AlphaFoldDB" id="A0A521FJQ7"/>
<sequence length="375" mass="39046">MKIKAAVLEEIGRPGPYAETRPLTVQEIDLAPPQEGEVLVRIVAAGLCHSDLSVINGDRPRQVPMVLGHESAGIVEQVGPGVTRFAPGDHVVSVFVPSCGYCGPCQQGRPALCEPGAAANNKGEMFGGGSRLSRDGQMVYHALGVACFAEKAVISQNSLVKIDKDLPLDIAALMGCAVLTGAGAVFNTGDVTPGTTTAIVGLGGVGLSAVMAAYAAGADKVIAVDILPDKLKAARDMGATHVIDSSQPDALDQLRDLTGGGVDAALDFTGNVHALGFAYRATRRGGTTVTAGLPHPDAKLELPAVTLTAEERTLKGSYLGSGVPSRDIPRFLALHAQGRLPVDKLMTHKIRLEDINEGFDRLHAGQAIRQVIDFT</sequence>
<gene>
    <name evidence="8" type="ORF">SAMN06265173_13217</name>
</gene>
<dbReference type="GO" id="GO:0051903">
    <property type="term" value="F:S-(hydroxymethyl)glutathione dehydrogenase [NAD(P)+] activity"/>
    <property type="evidence" value="ECO:0007669"/>
    <property type="project" value="TreeGrafter"/>
</dbReference>
<comment type="similarity">
    <text evidence="6">Belongs to the zinc-containing alcohol dehydrogenase family.</text>
</comment>
<evidence type="ECO:0000256" key="6">
    <source>
        <dbReference type="RuleBase" id="RU361277"/>
    </source>
</evidence>
<dbReference type="PANTHER" id="PTHR43880:SF12">
    <property type="entry name" value="ALCOHOL DEHYDROGENASE CLASS-3"/>
    <property type="match status" value="1"/>
</dbReference>
<dbReference type="PANTHER" id="PTHR43880">
    <property type="entry name" value="ALCOHOL DEHYDROGENASE"/>
    <property type="match status" value="1"/>
</dbReference>
<evidence type="ECO:0000313" key="8">
    <source>
        <dbReference type="EMBL" id="SMO96395.1"/>
    </source>
</evidence>
<dbReference type="InterPro" id="IPR013154">
    <property type="entry name" value="ADH-like_N"/>
</dbReference>
<dbReference type="OrthoDB" id="9770544at2"/>